<accession>A0A914IDB6</accession>
<feature type="transmembrane region" description="Helical" evidence="1">
    <location>
        <begin position="61"/>
        <end position="79"/>
    </location>
</feature>
<name>A0A914IDB6_GLORO</name>
<keyword evidence="1" id="KW-0472">Membrane</keyword>
<proteinExistence type="predicted"/>
<dbReference type="AlphaFoldDB" id="A0A914IDB6"/>
<evidence type="ECO:0000313" key="3">
    <source>
        <dbReference type="WBParaSite" id="Gr19_v10_g9555.t1"/>
    </source>
</evidence>
<organism evidence="2 3">
    <name type="scientific">Globodera rostochiensis</name>
    <name type="common">Golden nematode worm</name>
    <name type="synonym">Heterodera rostochiensis</name>
    <dbReference type="NCBI Taxonomy" id="31243"/>
    <lineage>
        <taxon>Eukaryota</taxon>
        <taxon>Metazoa</taxon>
        <taxon>Ecdysozoa</taxon>
        <taxon>Nematoda</taxon>
        <taxon>Chromadorea</taxon>
        <taxon>Rhabditida</taxon>
        <taxon>Tylenchina</taxon>
        <taxon>Tylenchomorpha</taxon>
        <taxon>Tylenchoidea</taxon>
        <taxon>Heteroderidae</taxon>
        <taxon>Heteroderinae</taxon>
        <taxon>Globodera</taxon>
    </lineage>
</organism>
<evidence type="ECO:0000313" key="2">
    <source>
        <dbReference type="Proteomes" id="UP000887572"/>
    </source>
</evidence>
<reference evidence="3" key="1">
    <citation type="submission" date="2022-11" db="UniProtKB">
        <authorList>
            <consortium name="WormBaseParasite"/>
        </authorList>
    </citation>
    <scope>IDENTIFICATION</scope>
</reference>
<dbReference type="WBParaSite" id="Gr19_v10_g9555.t1">
    <property type="protein sequence ID" value="Gr19_v10_g9555.t1"/>
    <property type="gene ID" value="Gr19_v10_g9555"/>
</dbReference>
<keyword evidence="2" id="KW-1185">Reference proteome</keyword>
<evidence type="ECO:0000256" key="1">
    <source>
        <dbReference type="SAM" id="Phobius"/>
    </source>
</evidence>
<keyword evidence="1" id="KW-1133">Transmembrane helix</keyword>
<keyword evidence="1" id="KW-0812">Transmembrane</keyword>
<sequence length="93" mass="10442">MLVQNSAAASINFEIFSGSSQNRSSTTFRRGAQLLKTESFELLHLCLSNTPKRDKVMQLEIPLGIMFLTLGLICEILYIPCMVAMRTHMDNTC</sequence>
<dbReference type="Proteomes" id="UP000887572">
    <property type="component" value="Unplaced"/>
</dbReference>
<protein>
    <submittedName>
        <fullName evidence="3">Uncharacterized protein</fullName>
    </submittedName>
</protein>